<keyword evidence="3" id="KW-1185">Reference proteome</keyword>
<reference evidence="2 3" key="1">
    <citation type="submission" date="2024-11" db="EMBL/GenBank/DDBJ databases">
        <title>Chromosome-level genome assembly of Eucalyptus globulus Labill. provides insights into its genome evolution.</title>
        <authorList>
            <person name="Li X."/>
        </authorList>
    </citation>
    <scope>NUCLEOTIDE SEQUENCE [LARGE SCALE GENOMIC DNA]</scope>
    <source>
        <strain evidence="2">CL2024</strain>
        <tissue evidence="2">Fresh tender leaves</tissue>
    </source>
</reference>
<sequence>MQTAPAEDRDPPQAIPAPLPAQNHPGKKAKKKRKKKKGSKIGESSSSSAVADQHSRGIPPVAGFSSTRPCSTALLSGQTACSGSSSPRPCSQGC</sequence>
<organism evidence="2 3">
    <name type="scientific">Eucalyptus globulus</name>
    <name type="common">Tasmanian blue gum</name>
    <dbReference type="NCBI Taxonomy" id="34317"/>
    <lineage>
        <taxon>Eukaryota</taxon>
        <taxon>Viridiplantae</taxon>
        <taxon>Streptophyta</taxon>
        <taxon>Embryophyta</taxon>
        <taxon>Tracheophyta</taxon>
        <taxon>Spermatophyta</taxon>
        <taxon>Magnoliopsida</taxon>
        <taxon>eudicotyledons</taxon>
        <taxon>Gunneridae</taxon>
        <taxon>Pentapetalae</taxon>
        <taxon>rosids</taxon>
        <taxon>malvids</taxon>
        <taxon>Myrtales</taxon>
        <taxon>Myrtaceae</taxon>
        <taxon>Myrtoideae</taxon>
        <taxon>Eucalypteae</taxon>
        <taxon>Eucalyptus</taxon>
    </lineage>
</organism>
<dbReference type="Proteomes" id="UP001634007">
    <property type="component" value="Unassembled WGS sequence"/>
</dbReference>
<protein>
    <submittedName>
        <fullName evidence="2">Uncharacterized protein</fullName>
    </submittedName>
</protein>
<feature type="region of interest" description="Disordered" evidence="1">
    <location>
        <begin position="1"/>
        <end position="69"/>
    </location>
</feature>
<evidence type="ECO:0000313" key="2">
    <source>
        <dbReference type="EMBL" id="KAL3717896.1"/>
    </source>
</evidence>
<comment type="caution">
    <text evidence="2">The sequence shown here is derived from an EMBL/GenBank/DDBJ whole genome shotgun (WGS) entry which is preliminary data.</text>
</comment>
<feature type="region of interest" description="Disordered" evidence="1">
    <location>
        <begin position="75"/>
        <end position="94"/>
    </location>
</feature>
<evidence type="ECO:0000313" key="3">
    <source>
        <dbReference type="Proteomes" id="UP001634007"/>
    </source>
</evidence>
<dbReference type="AlphaFoldDB" id="A0ABD3IVC4"/>
<feature type="compositionally biased region" description="Basic and acidic residues" evidence="1">
    <location>
        <begin position="1"/>
        <end position="11"/>
    </location>
</feature>
<feature type="compositionally biased region" description="Basic residues" evidence="1">
    <location>
        <begin position="25"/>
        <end position="39"/>
    </location>
</feature>
<proteinExistence type="predicted"/>
<gene>
    <name evidence="2" type="ORF">ACJRO7_003090</name>
</gene>
<evidence type="ECO:0000256" key="1">
    <source>
        <dbReference type="SAM" id="MobiDB-lite"/>
    </source>
</evidence>
<accession>A0ABD3IVC4</accession>
<dbReference type="EMBL" id="JBJKBG010000010">
    <property type="protein sequence ID" value="KAL3717896.1"/>
    <property type="molecule type" value="Genomic_DNA"/>
</dbReference>
<name>A0ABD3IVC4_EUCGL</name>